<evidence type="ECO:0000313" key="2">
    <source>
        <dbReference type="EMBL" id="KIM87461.1"/>
    </source>
</evidence>
<dbReference type="STRING" id="765440.A0A0C3GA15"/>
<dbReference type="InterPro" id="IPR000719">
    <property type="entry name" value="Prot_kinase_dom"/>
</dbReference>
<feature type="domain" description="Protein kinase" evidence="1">
    <location>
        <begin position="1"/>
        <end position="138"/>
    </location>
</feature>
<dbReference type="EMBL" id="KN832979">
    <property type="protein sequence ID" value="KIM87461.1"/>
    <property type="molecule type" value="Genomic_DNA"/>
</dbReference>
<dbReference type="GO" id="GO:0004674">
    <property type="term" value="F:protein serine/threonine kinase activity"/>
    <property type="evidence" value="ECO:0007669"/>
    <property type="project" value="TreeGrafter"/>
</dbReference>
<dbReference type="Pfam" id="PF07714">
    <property type="entry name" value="PK_Tyr_Ser-Thr"/>
    <property type="match status" value="1"/>
</dbReference>
<keyword evidence="3" id="KW-1185">Reference proteome</keyword>
<reference evidence="3" key="2">
    <citation type="submission" date="2015-01" db="EMBL/GenBank/DDBJ databases">
        <title>Evolutionary Origins and Diversification of the Mycorrhizal Mutualists.</title>
        <authorList>
            <consortium name="DOE Joint Genome Institute"/>
            <consortium name="Mycorrhizal Genomics Consortium"/>
            <person name="Kohler A."/>
            <person name="Kuo A."/>
            <person name="Nagy L.G."/>
            <person name="Floudas D."/>
            <person name="Copeland A."/>
            <person name="Barry K.W."/>
            <person name="Cichocki N."/>
            <person name="Veneault-Fourrey C."/>
            <person name="LaButti K."/>
            <person name="Lindquist E.A."/>
            <person name="Lipzen A."/>
            <person name="Lundell T."/>
            <person name="Morin E."/>
            <person name="Murat C."/>
            <person name="Riley R."/>
            <person name="Ohm R."/>
            <person name="Sun H."/>
            <person name="Tunlid A."/>
            <person name="Henrissat B."/>
            <person name="Grigoriev I.V."/>
            <person name="Hibbett D.S."/>
            <person name="Martin F."/>
        </authorList>
    </citation>
    <scope>NUCLEOTIDE SEQUENCE [LARGE SCALE GENOMIC DNA]</scope>
    <source>
        <strain evidence="3">F 1598</strain>
    </source>
</reference>
<gene>
    <name evidence="2" type="ORF">PILCRDRAFT_277717</name>
</gene>
<organism evidence="2 3">
    <name type="scientific">Piloderma croceum (strain F 1598)</name>
    <dbReference type="NCBI Taxonomy" id="765440"/>
    <lineage>
        <taxon>Eukaryota</taxon>
        <taxon>Fungi</taxon>
        <taxon>Dikarya</taxon>
        <taxon>Basidiomycota</taxon>
        <taxon>Agaricomycotina</taxon>
        <taxon>Agaricomycetes</taxon>
        <taxon>Agaricomycetidae</taxon>
        <taxon>Atheliales</taxon>
        <taxon>Atheliaceae</taxon>
        <taxon>Piloderma</taxon>
    </lineage>
</organism>
<dbReference type="OrthoDB" id="1924919at2759"/>
<dbReference type="InterPro" id="IPR001245">
    <property type="entry name" value="Ser-Thr/Tyr_kinase_cat_dom"/>
</dbReference>
<evidence type="ECO:0000259" key="1">
    <source>
        <dbReference type="PROSITE" id="PS50011"/>
    </source>
</evidence>
<dbReference type="Gene3D" id="1.10.510.10">
    <property type="entry name" value="Transferase(Phosphotransferase) domain 1"/>
    <property type="match status" value="1"/>
</dbReference>
<dbReference type="HOGENOM" id="CLU_1856029_0_0_1"/>
<dbReference type="InterPro" id="IPR051681">
    <property type="entry name" value="Ser/Thr_Kinases-Pseudokinases"/>
</dbReference>
<dbReference type="PANTHER" id="PTHR44329">
    <property type="entry name" value="SERINE/THREONINE-PROTEIN KINASE TNNI3K-RELATED"/>
    <property type="match status" value="1"/>
</dbReference>
<reference evidence="2 3" key="1">
    <citation type="submission" date="2014-04" db="EMBL/GenBank/DDBJ databases">
        <authorList>
            <consortium name="DOE Joint Genome Institute"/>
            <person name="Kuo A."/>
            <person name="Tarkka M."/>
            <person name="Buscot F."/>
            <person name="Kohler A."/>
            <person name="Nagy L.G."/>
            <person name="Floudas D."/>
            <person name="Copeland A."/>
            <person name="Barry K.W."/>
            <person name="Cichocki N."/>
            <person name="Veneault-Fourrey C."/>
            <person name="LaButti K."/>
            <person name="Lindquist E.A."/>
            <person name="Lipzen A."/>
            <person name="Lundell T."/>
            <person name="Morin E."/>
            <person name="Murat C."/>
            <person name="Sun H."/>
            <person name="Tunlid A."/>
            <person name="Henrissat B."/>
            <person name="Grigoriev I.V."/>
            <person name="Hibbett D.S."/>
            <person name="Martin F."/>
            <person name="Nordberg H.P."/>
            <person name="Cantor M.N."/>
            <person name="Hua S.X."/>
        </authorList>
    </citation>
    <scope>NUCLEOTIDE SEQUENCE [LARGE SCALE GENOMIC DNA]</scope>
    <source>
        <strain evidence="2 3">F 1598</strain>
    </source>
</reference>
<dbReference type="Proteomes" id="UP000054166">
    <property type="component" value="Unassembled WGS sequence"/>
</dbReference>
<dbReference type="InterPro" id="IPR011009">
    <property type="entry name" value="Kinase-like_dom_sf"/>
</dbReference>
<dbReference type="AlphaFoldDB" id="A0A0C3GA15"/>
<dbReference type="InParanoid" id="A0A0C3GA15"/>
<dbReference type="SUPFAM" id="SSF56112">
    <property type="entry name" value="Protein kinase-like (PK-like)"/>
    <property type="match status" value="1"/>
</dbReference>
<dbReference type="PROSITE" id="PS50011">
    <property type="entry name" value="PROTEIN_KINASE_DOM"/>
    <property type="match status" value="1"/>
</dbReference>
<sequence length="138" mass="15471">MVKNDVKLTNMTLVASVDPFKEIWKGWTHAGEGIAVKVLRVEERTDAKLLKGLSTEAKAWQKLSHPNVLPFHGLYCVDSDLPSLGLISLWMEKGNLTQFLQKEDVGRVPFILDIVEGLEYLHSFQPTILHGSLKCVSD</sequence>
<dbReference type="GO" id="GO:0005524">
    <property type="term" value="F:ATP binding"/>
    <property type="evidence" value="ECO:0007669"/>
    <property type="project" value="InterPro"/>
</dbReference>
<proteinExistence type="predicted"/>
<name>A0A0C3GA15_PILCF</name>
<evidence type="ECO:0000313" key="3">
    <source>
        <dbReference type="Proteomes" id="UP000054166"/>
    </source>
</evidence>
<accession>A0A0C3GA15</accession>
<protein>
    <recommendedName>
        <fullName evidence="1">Protein kinase domain-containing protein</fullName>
    </recommendedName>
</protein>